<gene>
    <name evidence="2" type="ORF">Val02_19830</name>
</gene>
<dbReference type="EMBL" id="BOPF01000006">
    <property type="protein sequence ID" value="GIJ45097.1"/>
    <property type="molecule type" value="Genomic_DNA"/>
</dbReference>
<dbReference type="InterPro" id="IPR002818">
    <property type="entry name" value="DJ-1/PfpI"/>
</dbReference>
<dbReference type="PANTHER" id="PTHR43130">
    <property type="entry name" value="ARAC-FAMILY TRANSCRIPTIONAL REGULATOR"/>
    <property type="match status" value="1"/>
</dbReference>
<keyword evidence="2" id="KW-0315">Glutamine amidotransferase</keyword>
<feature type="domain" description="DJ-1/PfpI" evidence="1">
    <location>
        <begin position="107"/>
        <end position="180"/>
    </location>
</feature>
<sequence length="217" mass="22137">MWGMLAQIVLFDGFDPLDVIGPYEVLYSGGIPVELVSAEGARRVPSGAGLLSLDAVGALDPSRARIVVVPGALGLMPGDDGPGDSVVGLLAGTLETPLPGLLAEAIARPDVTVATVCGGAVIPALAGLIKGRPAATHHLGLAALAAMGVQAVDARVVDDGDLVSSSSVTSGLDLALHLIEREVGPRTAHRVEELFRHERRGIVWRAAAGQSTVERAA</sequence>
<dbReference type="SUPFAM" id="SSF52317">
    <property type="entry name" value="Class I glutamine amidotransferase-like"/>
    <property type="match status" value="1"/>
</dbReference>
<dbReference type="InterPro" id="IPR052158">
    <property type="entry name" value="INH-QAR"/>
</dbReference>
<evidence type="ECO:0000259" key="1">
    <source>
        <dbReference type="Pfam" id="PF01965"/>
    </source>
</evidence>
<evidence type="ECO:0000313" key="2">
    <source>
        <dbReference type="EMBL" id="GIJ45097.1"/>
    </source>
</evidence>
<evidence type="ECO:0000313" key="3">
    <source>
        <dbReference type="Proteomes" id="UP000619260"/>
    </source>
</evidence>
<organism evidence="2 3">
    <name type="scientific">Virgisporangium aliadipatigenens</name>
    <dbReference type="NCBI Taxonomy" id="741659"/>
    <lineage>
        <taxon>Bacteria</taxon>
        <taxon>Bacillati</taxon>
        <taxon>Actinomycetota</taxon>
        <taxon>Actinomycetes</taxon>
        <taxon>Micromonosporales</taxon>
        <taxon>Micromonosporaceae</taxon>
        <taxon>Virgisporangium</taxon>
    </lineage>
</organism>
<comment type="caution">
    <text evidence="2">The sequence shown here is derived from an EMBL/GenBank/DDBJ whole genome shotgun (WGS) entry which is preliminary data.</text>
</comment>
<accession>A0A8J3YIU7</accession>
<reference evidence="2" key="1">
    <citation type="submission" date="2021-01" db="EMBL/GenBank/DDBJ databases">
        <title>Whole genome shotgun sequence of Virgisporangium aliadipatigenens NBRC 105644.</title>
        <authorList>
            <person name="Komaki H."/>
            <person name="Tamura T."/>
        </authorList>
    </citation>
    <scope>NUCLEOTIDE SEQUENCE</scope>
    <source>
        <strain evidence="2">NBRC 105644</strain>
    </source>
</reference>
<dbReference type="Gene3D" id="3.40.50.880">
    <property type="match status" value="1"/>
</dbReference>
<keyword evidence="3" id="KW-1185">Reference proteome</keyword>
<dbReference type="Proteomes" id="UP000619260">
    <property type="component" value="Unassembled WGS sequence"/>
</dbReference>
<protein>
    <submittedName>
        <fullName evidence="2">Glutamine amidotransferase</fullName>
    </submittedName>
</protein>
<name>A0A8J3YIU7_9ACTN</name>
<dbReference type="GO" id="GO:0006355">
    <property type="term" value="P:regulation of DNA-templated transcription"/>
    <property type="evidence" value="ECO:0007669"/>
    <property type="project" value="TreeGrafter"/>
</dbReference>
<dbReference type="PANTHER" id="PTHR43130:SF2">
    <property type="entry name" value="DJ-1_PFPI DOMAIN-CONTAINING PROTEIN"/>
    <property type="match status" value="1"/>
</dbReference>
<dbReference type="AlphaFoldDB" id="A0A8J3YIU7"/>
<dbReference type="InterPro" id="IPR029062">
    <property type="entry name" value="Class_I_gatase-like"/>
</dbReference>
<proteinExistence type="predicted"/>
<dbReference type="Pfam" id="PF01965">
    <property type="entry name" value="DJ-1_PfpI"/>
    <property type="match status" value="1"/>
</dbReference>